<dbReference type="Proteomes" id="UP000001096">
    <property type="component" value="Unassembled WGS sequence"/>
</dbReference>
<keyword evidence="2" id="KW-1185">Reference proteome</keyword>
<evidence type="ECO:0008006" key="3">
    <source>
        <dbReference type="Google" id="ProtNLM"/>
    </source>
</evidence>
<dbReference type="eggNOG" id="COG3562">
    <property type="taxonomic scope" value="Bacteria"/>
</dbReference>
<comment type="caution">
    <text evidence="1">The sequence shown here is derived from an EMBL/GenBank/DDBJ whole genome shotgun (WGS) entry which is preliminary data.</text>
</comment>
<protein>
    <recommendedName>
        <fullName evidence="3">Capsule polysaccharide biosynthesis protein</fullName>
    </recommendedName>
</protein>
<reference evidence="1 2" key="1">
    <citation type="submission" date="2012-04" db="EMBL/GenBank/DDBJ databases">
        <title>The Genome Sequence of Afipia broomeae ATCC 49717.</title>
        <authorList>
            <consortium name="The Broad Institute Genome Sequencing Platform"/>
            <person name="Earl A."/>
            <person name="Ward D."/>
            <person name="Feldgarden M."/>
            <person name="Gevers D."/>
            <person name="Huys G."/>
            <person name="Walker B."/>
            <person name="Young S.K."/>
            <person name="Zeng Q."/>
            <person name="Gargeya S."/>
            <person name="Fitzgerald M."/>
            <person name="Haas B."/>
            <person name="Abouelleil A."/>
            <person name="Alvarado L."/>
            <person name="Arachchi H.M."/>
            <person name="Berlin A."/>
            <person name="Chapman S.B."/>
            <person name="Goldberg J."/>
            <person name="Griggs A."/>
            <person name="Gujja S."/>
            <person name="Hansen M."/>
            <person name="Howarth C."/>
            <person name="Imamovic A."/>
            <person name="Larimer J."/>
            <person name="McCowen C."/>
            <person name="Montmayeur A."/>
            <person name="Murphy C."/>
            <person name="Neiman D."/>
            <person name="Pearson M."/>
            <person name="Priest M."/>
            <person name="Roberts A."/>
            <person name="Saif S."/>
            <person name="Shea T."/>
            <person name="Sisk P."/>
            <person name="Sykes S."/>
            <person name="Wortman J."/>
            <person name="Nusbaum C."/>
            <person name="Birren B."/>
        </authorList>
    </citation>
    <scope>NUCLEOTIDE SEQUENCE [LARGE SCALE GENOMIC DNA]</scope>
    <source>
        <strain evidence="1 2">ATCC 49717</strain>
    </source>
</reference>
<dbReference type="RefSeq" id="WP_006021498.1">
    <property type="nucleotide sequence ID" value="NZ_KB375283.1"/>
</dbReference>
<dbReference type="PATRIC" id="fig|883078.3.peg.2889"/>
<accession>K8P1B1</accession>
<evidence type="ECO:0000313" key="1">
    <source>
        <dbReference type="EMBL" id="EKS36377.1"/>
    </source>
</evidence>
<gene>
    <name evidence="1" type="ORF">HMPREF9695_02795</name>
</gene>
<proteinExistence type="predicted"/>
<organism evidence="1 2">
    <name type="scientific">Afipia broomeae ATCC 49717</name>
    <dbReference type="NCBI Taxonomy" id="883078"/>
    <lineage>
        <taxon>Bacteria</taxon>
        <taxon>Pseudomonadati</taxon>
        <taxon>Pseudomonadota</taxon>
        <taxon>Alphaproteobacteria</taxon>
        <taxon>Hyphomicrobiales</taxon>
        <taxon>Nitrobacteraceae</taxon>
        <taxon>Afipia</taxon>
    </lineage>
</organism>
<sequence length="499" mass="56097">MNSKISIAIHGYGTYAALYRNLIEHAKIAAPDVDWAMILPTSHHLDAVREVLPPDRLLCLEYMQSRTLPEDTHPSEFTEYAGNVYADIETEKKVYKHRPASEQVARAAEAYKIYRAFLKRIKPTHLLFAHVETFEGKMLFSIAKELNISAILPVDLRSFGGTAFCSGPDETLPSYRTANKAFVSQSARFLDDFRKNPKPSWNPGMFALPVGDEPLPLYEKPFLQRALSFAKRTLKNPDLFEPVLLATSVKYAFPKAVEAFRSIRASRNRRQFDLETLEELPAKFVYYPLQTTPESSINTPAPYFIDQMRAIDAIRFAMPSDCTLIVKEHWASLNIRPGSFYKALRRKAGVKVVHSNLSSVELIKRAQLTISVTGSATLEAYLLGRPSLVLGGCFIASYLGGVCSIDSLASRVQHAIENPPRDEDVLKALTEIYDARYECLIRPADEPGYYSNRPENIRRMLNSILDHIERSRRFSETRQGLTGGGVEAAESGSFALGRH</sequence>
<dbReference type="HOGENOM" id="CLU_595387_0_0_5"/>
<name>K8P1B1_9BRAD</name>
<evidence type="ECO:0000313" key="2">
    <source>
        <dbReference type="Proteomes" id="UP000001096"/>
    </source>
</evidence>
<dbReference type="AlphaFoldDB" id="K8P1B1"/>
<dbReference type="EMBL" id="AGWX01000004">
    <property type="protein sequence ID" value="EKS36377.1"/>
    <property type="molecule type" value="Genomic_DNA"/>
</dbReference>